<keyword evidence="2" id="KW-1185">Reference proteome</keyword>
<dbReference type="EMBL" id="JABEZX010000003">
    <property type="protein sequence ID" value="MBA0552044.1"/>
    <property type="molecule type" value="Genomic_DNA"/>
</dbReference>
<gene>
    <name evidence="1" type="ORF">Golob_022886</name>
</gene>
<protein>
    <submittedName>
        <fullName evidence="1">Uncharacterized protein</fullName>
    </submittedName>
</protein>
<comment type="caution">
    <text evidence="1">The sequence shown here is derived from an EMBL/GenBank/DDBJ whole genome shotgun (WGS) entry which is preliminary data.</text>
</comment>
<sequence length="86" mass="10476">MEESRSALHDCNLLDLGYQRVWFTWEHDRLPHTNIKEQLNCAMGTPLWKSCLPIHQEKIDSNYSILRHGGYWNQDWMAQFRLDWHY</sequence>
<evidence type="ECO:0000313" key="2">
    <source>
        <dbReference type="Proteomes" id="UP000593572"/>
    </source>
</evidence>
<dbReference type="AlphaFoldDB" id="A0A7J8LHX3"/>
<reference evidence="1 2" key="1">
    <citation type="journal article" date="2019" name="Genome Biol. Evol.">
        <title>Insights into the evolution of the New World diploid cottons (Gossypium, subgenus Houzingenia) based on genome sequencing.</title>
        <authorList>
            <person name="Grover C.E."/>
            <person name="Arick M.A. 2nd"/>
            <person name="Thrash A."/>
            <person name="Conover J.L."/>
            <person name="Sanders W.S."/>
            <person name="Peterson D.G."/>
            <person name="Frelichowski J.E."/>
            <person name="Scheffler J.A."/>
            <person name="Scheffler B.E."/>
            <person name="Wendel J.F."/>
        </authorList>
    </citation>
    <scope>NUCLEOTIDE SEQUENCE [LARGE SCALE GENOMIC DNA]</scope>
    <source>
        <strain evidence="1">157</strain>
        <tissue evidence="1">Leaf</tissue>
    </source>
</reference>
<dbReference type="Proteomes" id="UP000593572">
    <property type="component" value="Unassembled WGS sequence"/>
</dbReference>
<name>A0A7J8LHX3_9ROSI</name>
<evidence type="ECO:0000313" key="1">
    <source>
        <dbReference type="EMBL" id="MBA0552044.1"/>
    </source>
</evidence>
<proteinExistence type="predicted"/>
<accession>A0A7J8LHX3</accession>
<organism evidence="1 2">
    <name type="scientific">Gossypium lobatum</name>
    <dbReference type="NCBI Taxonomy" id="34289"/>
    <lineage>
        <taxon>Eukaryota</taxon>
        <taxon>Viridiplantae</taxon>
        <taxon>Streptophyta</taxon>
        <taxon>Embryophyta</taxon>
        <taxon>Tracheophyta</taxon>
        <taxon>Spermatophyta</taxon>
        <taxon>Magnoliopsida</taxon>
        <taxon>eudicotyledons</taxon>
        <taxon>Gunneridae</taxon>
        <taxon>Pentapetalae</taxon>
        <taxon>rosids</taxon>
        <taxon>malvids</taxon>
        <taxon>Malvales</taxon>
        <taxon>Malvaceae</taxon>
        <taxon>Malvoideae</taxon>
        <taxon>Gossypium</taxon>
    </lineage>
</organism>